<feature type="active site" description="Tele-phosphohistidine intermediate" evidence="1">
    <location>
        <position position="8"/>
    </location>
</feature>
<dbReference type="AlphaFoldDB" id="A0A917A835"/>
<dbReference type="InterPro" id="IPR050275">
    <property type="entry name" value="PGM_Phosphatase"/>
</dbReference>
<dbReference type="SMART" id="SM00855">
    <property type="entry name" value="PGAM"/>
    <property type="match status" value="1"/>
</dbReference>
<dbReference type="PANTHER" id="PTHR48100:SF1">
    <property type="entry name" value="HISTIDINE PHOSPHATASE FAMILY PROTEIN-RELATED"/>
    <property type="match status" value="1"/>
</dbReference>
<dbReference type="SUPFAM" id="SSF53254">
    <property type="entry name" value="Phosphoglycerate mutase-like"/>
    <property type="match status" value="1"/>
</dbReference>
<dbReference type="EMBL" id="BMJN01000025">
    <property type="protein sequence ID" value="GGE34246.1"/>
    <property type="molecule type" value="Genomic_DNA"/>
</dbReference>
<feature type="binding site" evidence="2">
    <location>
        <position position="58"/>
    </location>
    <ligand>
        <name>substrate</name>
    </ligand>
</feature>
<comment type="caution">
    <text evidence="3">The sequence shown here is derived from an EMBL/GenBank/DDBJ whole genome shotgun (WGS) entry which is preliminary data.</text>
</comment>
<name>A0A917A835_9STRE</name>
<dbReference type="OrthoDB" id="9782128at2"/>
<keyword evidence="4" id="KW-1185">Reference proteome</keyword>
<sequence>MKLYFVRHGKTEWNVEGRFQGAGGDSPLLTSAVEELKLLGQHLSSIQFERILSSSLPRALASAEIIQAENSYHPPILSCPELNEWRLGSLEGQKFSTLEAIYPQQMNAFRHNLSRFHPSIFGAETVYQTTQRTIQLIKSQKEVPAQNLLFVGHGANLTASLRTLLGYDVALLRKNGGLANSSLTILETDDFEHFQLLTWNNLDHLKEIEMTPLKP</sequence>
<dbReference type="CDD" id="cd07067">
    <property type="entry name" value="HP_PGM_like"/>
    <property type="match status" value="1"/>
</dbReference>
<evidence type="ECO:0000256" key="1">
    <source>
        <dbReference type="PIRSR" id="PIRSR613078-1"/>
    </source>
</evidence>
<dbReference type="InterPro" id="IPR013078">
    <property type="entry name" value="His_Pase_superF_clade-1"/>
</dbReference>
<organism evidence="3 4">
    <name type="scientific">Streptococcus himalayensis</name>
    <dbReference type="NCBI Taxonomy" id="1888195"/>
    <lineage>
        <taxon>Bacteria</taxon>
        <taxon>Bacillati</taxon>
        <taxon>Bacillota</taxon>
        <taxon>Bacilli</taxon>
        <taxon>Lactobacillales</taxon>
        <taxon>Streptococcaceae</taxon>
        <taxon>Streptococcus</taxon>
    </lineage>
</organism>
<proteinExistence type="predicted"/>
<gene>
    <name evidence="3" type="primary">gpm</name>
    <name evidence="3" type="ORF">GCM10011510_14530</name>
</gene>
<dbReference type="InterPro" id="IPR029033">
    <property type="entry name" value="His_PPase_superfam"/>
</dbReference>
<dbReference type="Pfam" id="PF00300">
    <property type="entry name" value="His_Phos_1"/>
    <property type="match status" value="1"/>
</dbReference>
<evidence type="ECO:0000313" key="3">
    <source>
        <dbReference type="EMBL" id="GGE34246.1"/>
    </source>
</evidence>
<dbReference type="Gene3D" id="3.40.50.1240">
    <property type="entry name" value="Phosphoglycerate mutase-like"/>
    <property type="match status" value="1"/>
</dbReference>
<reference evidence="3" key="2">
    <citation type="submission" date="2020-09" db="EMBL/GenBank/DDBJ databases">
        <authorList>
            <person name="Sun Q."/>
            <person name="Zhou Y."/>
        </authorList>
    </citation>
    <scope>NUCLEOTIDE SEQUENCE</scope>
    <source>
        <strain evidence="3">CGMCC 1.15533</strain>
    </source>
</reference>
<accession>A0A917A835</accession>
<dbReference type="Proteomes" id="UP000660801">
    <property type="component" value="Unassembled WGS sequence"/>
</dbReference>
<feature type="active site" description="Proton donor/acceptor" evidence="1">
    <location>
        <position position="84"/>
    </location>
</feature>
<dbReference type="PANTHER" id="PTHR48100">
    <property type="entry name" value="BROAD-SPECIFICITY PHOSPHATASE YOR283W-RELATED"/>
    <property type="match status" value="1"/>
</dbReference>
<evidence type="ECO:0000256" key="2">
    <source>
        <dbReference type="PIRSR" id="PIRSR613078-2"/>
    </source>
</evidence>
<dbReference type="GO" id="GO:0005737">
    <property type="term" value="C:cytoplasm"/>
    <property type="evidence" value="ECO:0007669"/>
    <property type="project" value="TreeGrafter"/>
</dbReference>
<dbReference type="GO" id="GO:0016791">
    <property type="term" value="F:phosphatase activity"/>
    <property type="evidence" value="ECO:0007669"/>
    <property type="project" value="TreeGrafter"/>
</dbReference>
<feature type="binding site" evidence="2">
    <location>
        <begin position="7"/>
        <end position="14"/>
    </location>
    <ligand>
        <name>substrate</name>
    </ligand>
</feature>
<evidence type="ECO:0000313" key="4">
    <source>
        <dbReference type="Proteomes" id="UP000660801"/>
    </source>
</evidence>
<dbReference type="RefSeq" id="WP_068991455.1">
    <property type="nucleotide sequence ID" value="NZ_BMJN01000025.1"/>
</dbReference>
<protein>
    <submittedName>
        <fullName evidence="3">Phosphoglycerate mutase</fullName>
    </submittedName>
</protein>
<reference evidence="3" key="1">
    <citation type="journal article" date="2014" name="Int. J. Syst. Evol. Microbiol.">
        <title>Complete genome sequence of Corynebacterium casei LMG S-19264T (=DSM 44701T), isolated from a smear-ripened cheese.</title>
        <authorList>
            <consortium name="US DOE Joint Genome Institute (JGI-PGF)"/>
            <person name="Walter F."/>
            <person name="Albersmeier A."/>
            <person name="Kalinowski J."/>
            <person name="Ruckert C."/>
        </authorList>
    </citation>
    <scope>NUCLEOTIDE SEQUENCE</scope>
    <source>
        <strain evidence="3">CGMCC 1.15533</strain>
    </source>
</reference>